<name>E0XTD2_9GAMM</name>
<feature type="domain" description="Pyridoxamine kinase/Phosphomethylpyrimidine kinase" evidence="7">
    <location>
        <begin position="16"/>
        <end position="257"/>
    </location>
</feature>
<proteinExistence type="predicted"/>
<evidence type="ECO:0000256" key="5">
    <source>
        <dbReference type="ARBA" id="ARBA00022777"/>
    </source>
</evidence>
<accession>E0XTD2</accession>
<evidence type="ECO:0000256" key="4">
    <source>
        <dbReference type="ARBA" id="ARBA00022741"/>
    </source>
</evidence>
<dbReference type="FunFam" id="3.40.1190.20:FF:000003">
    <property type="entry name" value="Phosphomethylpyrimidine kinase ThiD"/>
    <property type="match status" value="1"/>
</dbReference>
<evidence type="ECO:0000256" key="2">
    <source>
        <dbReference type="ARBA" id="ARBA00012135"/>
    </source>
</evidence>
<evidence type="ECO:0000313" key="8">
    <source>
        <dbReference type="EMBL" id="ADI17673.1"/>
    </source>
</evidence>
<dbReference type="InterPro" id="IPR013749">
    <property type="entry name" value="PM/HMP-P_kinase-1"/>
</dbReference>
<protein>
    <recommendedName>
        <fullName evidence="2">hydroxymethylpyrimidine kinase</fullName>
        <ecNumber evidence="2">2.7.1.49</ecNumber>
    </recommendedName>
</protein>
<evidence type="ECO:0000256" key="3">
    <source>
        <dbReference type="ARBA" id="ARBA00022679"/>
    </source>
</evidence>
<dbReference type="GO" id="GO:0005829">
    <property type="term" value="C:cytosol"/>
    <property type="evidence" value="ECO:0007669"/>
    <property type="project" value="TreeGrafter"/>
</dbReference>
<evidence type="ECO:0000256" key="6">
    <source>
        <dbReference type="ARBA" id="ARBA00022840"/>
    </source>
</evidence>
<dbReference type="GO" id="GO:0008902">
    <property type="term" value="F:hydroxymethylpyrimidine kinase activity"/>
    <property type="evidence" value="ECO:0007669"/>
    <property type="project" value="UniProtKB-EC"/>
</dbReference>
<keyword evidence="5 8" id="KW-0418">Kinase</keyword>
<dbReference type="InterPro" id="IPR029056">
    <property type="entry name" value="Ribokinase-like"/>
</dbReference>
<keyword evidence="3" id="KW-0808">Transferase</keyword>
<evidence type="ECO:0000259" key="7">
    <source>
        <dbReference type="Pfam" id="PF08543"/>
    </source>
</evidence>
<comment type="pathway">
    <text evidence="1">Cofactor biosynthesis; thiamine diphosphate biosynthesis.</text>
</comment>
<dbReference type="InterPro" id="IPR004399">
    <property type="entry name" value="HMP/HMP-P_kinase_dom"/>
</dbReference>
<keyword evidence="4" id="KW-0547">Nucleotide-binding</keyword>
<dbReference type="EC" id="2.7.1.49" evidence="2"/>
<dbReference type="NCBIfam" id="TIGR00097">
    <property type="entry name" value="HMP-P_kinase"/>
    <property type="match status" value="1"/>
</dbReference>
<dbReference type="Gene3D" id="3.40.1190.20">
    <property type="match status" value="1"/>
</dbReference>
<dbReference type="GO" id="GO:0005524">
    <property type="term" value="F:ATP binding"/>
    <property type="evidence" value="ECO:0007669"/>
    <property type="project" value="UniProtKB-KW"/>
</dbReference>
<dbReference type="GO" id="GO:0009228">
    <property type="term" value="P:thiamine biosynthetic process"/>
    <property type="evidence" value="ECO:0007669"/>
    <property type="project" value="InterPro"/>
</dbReference>
<dbReference type="GO" id="GO:0009229">
    <property type="term" value="P:thiamine diphosphate biosynthetic process"/>
    <property type="evidence" value="ECO:0007669"/>
    <property type="project" value="UniProtKB-UniPathway"/>
</dbReference>
<dbReference type="Pfam" id="PF08543">
    <property type="entry name" value="Phos_pyr_kin"/>
    <property type="match status" value="1"/>
</dbReference>
<dbReference type="UniPathway" id="UPA00060">
    <property type="reaction ID" value="UER00138"/>
</dbReference>
<evidence type="ECO:0000256" key="1">
    <source>
        <dbReference type="ARBA" id="ARBA00004948"/>
    </source>
</evidence>
<dbReference type="PANTHER" id="PTHR20858">
    <property type="entry name" value="PHOSPHOMETHYLPYRIMIDINE KINASE"/>
    <property type="match status" value="1"/>
</dbReference>
<dbReference type="CDD" id="cd01169">
    <property type="entry name" value="HMPP_kinase"/>
    <property type="match status" value="1"/>
</dbReference>
<dbReference type="AlphaFoldDB" id="E0XTD2"/>
<organism evidence="8">
    <name type="scientific">uncultured gamma proteobacterium HF0130_23I23</name>
    <dbReference type="NCBI Taxonomy" id="710984"/>
    <lineage>
        <taxon>Bacteria</taxon>
        <taxon>Pseudomonadati</taxon>
        <taxon>Pseudomonadota</taxon>
        <taxon>Gammaproteobacteria</taxon>
        <taxon>environmental samples</taxon>
    </lineage>
</organism>
<dbReference type="PANTHER" id="PTHR20858:SF17">
    <property type="entry name" value="HYDROXYMETHYLPYRIMIDINE_PHOSPHOMETHYLPYRIMIDINE KINASE THI20-RELATED"/>
    <property type="match status" value="1"/>
</dbReference>
<keyword evidence="6" id="KW-0067">ATP-binding</keyword>
<dbReference type="SUPFAM" id="SSF53613">
    <property type="entry name" value="Ribokinase-like"/>
    <property type="match status" value="1"/>
</dbReference>
<dbReference type="EMBL" id="GU474871">
    <property type="protein sequence ID" value="ADI17673.1"/>
    <property type="molecule type" value="Genomic_DNA"/>
</dbReference>
<dbReference type="GO" id="GO:0008972">
    <property type="term" value="F:phosphomethylpyrimidine kinase activity"/>
    <property type="evidence" value="ECO:0007669"/>
    <property type="project" value="InterPro"/>
</dbReference>
<sequence length="262" mass="28103">MQKYKIPKILIIAGSDSSGGAGIQADIKSVTYFKGYAMTVITAVTSQNTKGVQAILPLPIDHVDSQINSVLDDLKPDVIKTGMLADKSLIKMIANKVQDYKLIMDPVMVATSGDVLVAEDCISVIKECLLPKSFLITPNLYEAELLSNIKITNVDDQIKAAFKILELGARNVLVKGGHSSSDLITDVLIQEDKKVNCFESKKLNSKNTHGTGCSLASSIACLIGHDNDLNKSVQKAINYVQKGISAAPNFGSGNGPILHFDV</sequence>
<reference evidence="8" key="1">
    <citation type="journal article" date="2011" name="Environ. Microbiol.">
        <title>Time-series analyses of Monterey Bay coastal microbial picoplankton using a 'genome proxy' microarray.</title>
        <authorList>
            <person name="Rich V.I."/>
            <person name="Pham V.D."/>
            <person name="Eppley J."/>
            <person name="Shi Y."/>
            <person name="DeLong E.F."/>
        </authorList>
    </citation>
    <scope>NUCLEOTIDE SEQUENCE</scope>
</reference>